<dbReference type="KEGG" id="clk:CGC53_06240"/>
<protein>
    <submittedName>
        <fullName evidence="1">Uncharacterized protein</fullName>
    </submittedName>
</protein>
<reference evidence="2" key="1">
    <citation type="submission" date="2017-06" db="EMBL/GenBank/DDBJ databases">
        <title>Capnocytophaga spp. assemblies.</title>
        <authorList>
            <person name="Gulvik C.A."/>
        </authorList>
    </citation>
    <scope>NUCLEOTIDE SEQUENCE [LARGE SCALE GENOMIC DNA]</scope>
    <source>
        <strain evidence="2">H6253</strain>
    </source>
</reference>
<name>A0A250FCG8_9FLAO</name>
<accession>A0A250FCG8</accession>
<dbReference type="Proteomes" id="UP000217276">
    <property type="component" value="Chromosome"/>
</dbReference>
<dbReference type="AlphaFoldDB" id="A0A250FCG8"/>
<sequence length="127" mass="14925">MNTFDIYDLKENKFLNLSINIDEAKAEKKKSNSYIIVPDIYKNIENGIDKLKAKEIATREFKIVSEKNPDRYGSLKETNKHPMWYIFVANDYKLQAEGYTPGYWGCYIDKISGEIVSKEDVLYYQFL</sequence>
<dbReference type="EMBL" id="CP022384">
    <property type="protein sequence ID" value="ATA81975.1"/>
    <property type="molecule type" value="Genomic_DNA"/>
</dbReference>
<evidence type="ECO:0000313" key="2">
    <source>
        <dbReference type="Proteomes" id="UP000217276"/>
    </source>
</evidence>
<organism evidence="1 2">
    <name type="scientific">Capnocytophaga leadbetteri</name>
    <dbReference type="NCBI Taxonomy" id="327575"/>
    <lineage>
        <taxon>Bacteria</taxon>
        <taxon>Pseudomonadati</taxon>
        <taxon>Bacteroidota</taxon>
        <taxon>Flavobacteriia</taxon>
        <taxon>Flavobacteriales</taxon>
        <taxon>Flavobacteriaceae</taxon>
        <taxon>Capnocytophaga</taxon>
    </lineage>
</organism>
<gene>
    <name evidence="1" type="ORF">CGC53_06240</name>
</gene>
<evidence type="ECO:0000313" key="1">
    <source>
        <dbReference type="EMBL" id="ATA81975.1"/>
    </source>
</evidence>
<proteinExistence type="predicted"/>
<dbReference type="RefSeq" id="WP_095914038.1">
    <property type="nucleotide sequence ID" value="NZ_CAUUPF010000002.1"/>
</dbReference>
<keyword evidence="2" id="KW-1185">Reference proteome</keyword>